<organism evidence="7 8">
    <name type="scientific">Persicitalea jodogahamensis</name>
    <dbReference type="NCBI Taxonomy" id="402147"/>
    <lineage>
        <taxon>Bacteria</taxon>
        <taxon>Pseudomonadati</taxon>
        <taxon>Bacteroidota</taxon>
        <taxon>Cytophagia</taxon>
        <taxon>Cytophagales</taxon>
        <taxon>Spirosomataceae</taxon>
        <taxon>Persicitalea</taxon>
    </lineage>
</organism>
<proteinExistence type="predicted"/>
<dbReference type="PANTHER" id="PTHR10157">
    <property type="entry name" value="DOPAMINE BETA HYDROXYLASE RELATED"/>
    <property type="match status" value="1"/>
</dbReference>
<dbReference type="InterPro" id="IPR014784">
    <property type="entry name" value="Cu2_ascorb_mOase-like_C"/>
</dbReference>
<evidence type="ECO:0000256" key="3">
    <source>
        <dbReference type="ARBA" id="ARBA00023004"/>
    </source>
</evidence>
<evidence type="ECO:0000256" key="2">
    <source>
        <dbReference type="ARBA" id="ARBA00022723"/>
    </source>
</evidence>
<keyword evidence="3 5" id="KW-0408">Iron</keyword>
<dbReference type="PROSITE" id="PS51007">
    <property type="entry name" value="CYTC"/>
    <property type="match status" value="1"/>
</dbReference>
<dbReference type="InterPro" id="IPR024548">
    <property type="entry name" value="Cu2_monoox_C"/>
</dbReference>
<evidence type="ECO:0000313" key="8">
    <source>
        <dbReference type="Proteomes" id="UP000598271"/>
    </source>
</evidence>
<dbReference type="Proteomes" id="UP000598271">
    <property type="component" value="Unassembled WGS sequence"/>
</dbReference>
<dbReference type="PANTHER" id="PTHR10157:SF23">
    <property type="entry name" value="MOXD1 HOMOLOG 1"/>
    <property type="match status" value="1"/>
</dbReference>
<keyword evidence="2 5" id="KW-0479">Metal-binding</keyword>
<comment type="caution">
    <text evidence="7">The sequence shown here is derived from an EMBL/GenBank/DDBJ whole genome shotgun (WGS) entry which is preliminary data.</text>
</comment>
<keyword evidence="8" id="KW-1185">Reference proteome</keyword>
<dbReference type="EMBL" id="BMXF01000002">
    <property type="protein sequence ID" value="GHB72403.1"/>
    <property type="molecule type" value="Genomic_DNA"/>
</dbReference>
<dbReference type="Pfam" id="PF03712">
    <property type="entry name" value="Cu2_monoox_C"/>
    <property type="match status" value="1"/>
</dbReference>
<dbReference type="GO" id="GO:0020037">
    <property type="term" value="F:heme binding"/>
    <property type="evidence" value="ECO:0007669"/>
    <property type="project" value="InterPro"/>
</dbReference>
<gene>
    <name evidence="7" type="ORF">GCM10007390_28070</name>
</gene>
<evidence type="ECO:0000259" key="6">
    <source>
        <dbReference type="PROSITE" id="PS51007"/>
    </source>
</evidence>
<dbReference type="InterPro" id="IPR008977">
    <property type="entry name" value="PHM/PNGase_F_dom_sf"/>
</dbReference>
<evidence type="ECO:0000256" key="1">
    <source>
        <dbReference type="ARBA" id="ARBA00022617"/>
    </source>
</evidence>
<feature type="domain" description="Cytochrome c" evidence="6">
    <location>
        <begin position="23"/>
        <end position="106"/>
    </location>
</feature>
<dbReference type="GO" id="GO:0004500">
    <property type="term" value="F:dopamine beta-monooxygenase activity"/>
    <property type="evidence" value="ECO:0007669"/>
    <property type="project" value="InterPro"/>
</dbReference>
<dbReference type="InterPro" id="IPR036909">
    <property type="entry name" value="Cyt_c-like_dom_sf"/>
</dbReference>
<dbReference type="SUPFAM" id="SSF49742">
    <property type="entry name" value="PHM/PNGase F"/>
    <property type="match status" value="2"/>
</dbReference>
<dbReference type="AlphaFoldDB" id="A0A8J3GA91"/>
<dbReference type="InterPro" id="IPR000945">
    <property type="entry name" value="DBH-like"/>
</dbReference>
<dbReference type="GO" id="GO:0009055">
    <property type="term" value="F:electron transfer activity"/>
    <property type="evidence" value="ECO:0007669"/>
    <property type="project" value="InterPro"/>
</dbReference>
<dbReference type="SUPFAM" id="SSF46626">
    <property type="entry name" value="Cytochrome c"/>
    <property type="match status" value="1"/>
</dbReference>
<evidence type="ECO:0000313" key="7">
    <source>
        <dbReference type="EMBL" id="GHB72403.1"/>
    </source>
</evidence>
<sequence>MNLRLLGIFLLISSWCFSQKKITYYADVAPILQNNCVECHHVGGIGPFPLTTYENVAKRAKFIAKVTDSRYMPPFRADLSFQRYANERGLTAEEINTIGEWVKQGAKPGKVSKKSIAEKRAGKLEPTLVGTSWLEFDMANSYEVKGTGKEDFRYFNLPTHLEKDVYVKAIEFKVGNRKVLHHSRLMTDTTRTMRGIDGMAEADPRVAEFQKTPLEEQFLYGWVPGNDRIDFPRGTAKRIRAGTDLLLNMHYAPSSIDEQDRSGVRFYLTDSASVEREVRTLTLTESDITNQPFVLPAETKPTFYMSYGPTQQDVSLISVLPHMHFLGKTFRAFAITAGGELIPLVKIDEWDYNWQMTYQFRELLHLPRGSTIIAEATYDNTSQNPENPNQPAREVTYGWDSTSEMMNLVLYYVPAREGDTKK</sequence>
<dbReference type="InterPro" id="IPR036939">
    <property type="entry name" value="Cu2_ascorb_mOase_N_sf"/>
</dbReference>
<protein>
    <recommendedName>
        <fullName evidence="6">Cytochrome c domain-containing protein</fullName>
    </recommendedName>
</protein>
<keyword evidence="4" id="KW-1015">Disulfide bond</keyword>
<dbReference type="Gene3D" id="2.60.120.230">
    <property type="match status" value="1"/>
</dbReference>
<evidence type="ECO:0000256" key="5">
    <source>
        <dbReference type="PROSITE-ProRule" id="PRU00433"/>
    </source>
</evidence>
<keyword evidence="1 5" id="KW-0349">Heme</keyword>
<evidence type="ECO:0000256" key="4">
    <source>
        <dbReference type="ARBA" id="ARBA00023157"/>
    </source>
</evidence>
<reference evidence="7 8" key="1">
    <citation type="journal article" date="2014" name="Int. J. Syst. Evol. Microbiol.">
        <title>Complete genome sequence of Corynebacterium casei LMG S-19264T (=DSM 44701T), isolated from a smear-ripened cheese.</title>
        <authorList>
            <consortium name="US DOE Joint Genome Institute (JGI-PGF)"/>
            <person name="Walter F."/>
            <person name="Albersmeier A."/>
            <person name="Kalinowski J."/>
            <person name="Ruckert C."/>
        </authorList>
    </citation>
    <scope>NUCLEOTIDE SEQUENCE [LARGE SCALE GENOMIC DNA]</scope>
    <source>
        <strain evidence="7 8">KCTC 12866</strain>
    </source>
</reference>
<accession>A0A8J3GA91</accession>
<dbReference type="Gene3D" id="2.60.120.310">
    <property type="entry name" value="Copper type II, ascorbate-dependent monooxygenase, N-terminal domain"/>
    <property type="match status" value="1"/>
</dbReference>
<dbReference type="GO" id="GO:0005507">
    <property type="term" value="F:copper ion binding"/>
    <property type="evidence" value="ECO:0007669"/>
    <property type="project" value="InterPro"/>
</dbReference>
<name>A0A8J3GA91_9BACT</name>
<dbReference type="InterPro" id="IPR009056">
    <property type="entry name" value="Cyt_c-like_dom"/>
</dbReference>